<evidence type="ECO:0000313" key="12">
    <source>
        <dbReference type="EMBL" id="MBO0451760.1"/>
    </source>
</evidence>
<dbReference type="SUPFAM" id="SSF53720">
    <property type="entry name" value="ALDH-like"/>
    <property type="match status" value="1"/>
</dbReference>
<dbReference type="Gene3D" id="3.40.605.10">
    <property type="entry name" value="Aldehyde Dehydrogenase, Chain A, domain 1"/>
    <property type="match status" value="1"/>
</dbReference>
<feature type="domain" description="Alcohol dehydrogenase iron-type/glycerol dehydrogenase GldA" evidence="10">
    <location>
        <begin position="465"/>
        <end position="642"/>
    </location>
</feature>
<evidence type="ECO:0000256" key="7">
    <source>
        <dbReference type="ARBA" id="ARBA00035645"/>
    </source>
</evidence>
<proteinExistence type="inferred from homology"/>
<comment type="cofactor">
    <cofactor evidence="1">
        <name>Fe(2+)</name>
        <dbReference type="ChEBI" id="CHEBI:29033"/>
    </cofactor>
</comment>
<gene>
    <name evidence="12" type="primary">adhE</name>
    <name evidence="12" type="synonym">adhC</name>
    <name evidence="12" type="ORF">JZO85_05725</name>
</gene>
<dbReference type="InterPro" id="IPR056798">
    <property type="entry name" value="ADH_Fe_C"/>
</dbReference>
<protein>
    <recommendedName>
        <fullName evidence="8">Aldehyde-alcohol dehydrogenase</fullName>
    </recommendedName>
</protein>
<keyword evidence="2 8" id="KW-0560">Oxidoreductase</keyword>
<feature type="domain" description="Aldehyde dehydrogenase" evidence="9">
    <location>
        <begin position="18"/>
        <end position="409"/>
    </location>
</feature>
<dbReference type="Gene3D" id="3.40.50.1970">
    <property type="match status" value="1"/>
</dbReference>
<dbReference type="GO" id="GO:0004022">
    <property type="term" value="F:alcohol dehydrogenase (NAD+) activity"/>
    <property type="evidence" value="ECO:0007669"/>
    <property type="project" value="UniProtKB-EC"/>
</dbReference>
<dbReference type="Pfam" id="PF00465">
    <property type="entry name" value="Fe-ADH"/>
    <property type="match status" value="1"/>
</dbReference>
<evidence type="ECO:0000256" key="3">
    <source>
        <dbReference type="ARBA" id="ARBA00023004"/>
    </source>
</evidence>
<keyword evidence="5" id="KW-0511">Multifunctional enzyme</keyword>
<dbReference type="Proteomes" id="UP000664495">
    <property type="component" value="Unassembled WGS sequence"/>
</dbReference>
<accession>A0ABS3HE72</accession>
<evidence type="ECO:0000259" key="10">
    <source>
        <dbReference type="Pfam" id="PF00465"/>
    </source>
</evidence>
<dbReference type="InterPro" id="IPR018211">
    <property type="entry name" value="ADH_Fe_CS"/>
</dbReference>
<reference evidence="12 13" key="1">
    <citation type="submission" date="2021-03" db="EMBL/GenBank/DDBJ databases">
        <title>Enterococcal diversity collection.</title>
        <authorList>
            <person name="Gilmore M.S."/>
            <person name="Schwartzman J."/>
            <person name="Van Tyne D."/>
            <person name="Martin M."/>
            <person name="Earl A.M."/>
            <person name="Manson A.L."/>
            <person name="Straub T."/>
            <person name="Salamzade R."/>
            <person name="Saavedra J."/>
            <person name="Lebreton F."/>
            <person name="Prichula J."/>
            <person name="Schaufler K."/>
            <person name="Gaca A."/>
            <person name="Sgardioli B."/>
            <person name="Wagenaar J."/>
            <person name="Strong T."/>
        </authorList>
    </citation>
    <scope>NUCLEOTIDE SEQUENCE [LARGE SCALE GENOMIC DNA]</scope>
    <source>
        <strain evidence="12 13">MJM16</strain>
    </source>
</reference>
<dbReference type="InterPro" id="IPR012079">
    <property type="entry name" value="Bifunc_Ald-ADH"/>
</dbReference>
<dbReference type="RefSeq" id="WP_207107536.1">
    <property type="nucleotide sequence ID" value="NZ_JAFLVR010000011.1"/>
</dbReference>
<evidence type="ECO:0000256" key="6">
    <source>
        <dbReference type="ARBA" id="ARBA00035641"/>
    </source>
</evidence>
<evidence type="ECO:0000259" key="9">
    <source>
        <dbReference type="Pfam" id="PF00171"/>
    </source>
</evidence>
<dbReference type="PROSITE" id="PS00913">
    <property type="entry name" value="ADH_IRON_1"/>
    <property type="match status" value="1"/>
</dbReference>
<dbReference type="InterPro" id="IPR016163">
    <property type="entry name" value="Ald_DH_C"/>
</dbReference>
<dbReference type="Pfam" id="PF25137">
    <property type="entry name" value="ADH_Fe_C"/>
    <property type="match status" value="1"/>
</dbReference>
<sequence>MVKATDEKKKESIDVEAMINELATKGNEALKVLARFDQEKVDQIVHEMAMAALDKHMLLAKMAVEETGRGIIEDKAIKNMYASEYIWNNIKQDKTAGVIYEDKQKHLVQIAEPVGVICGVTPTTNPTSTTVFKSLIAIKTRNPIVFAFHPSAQKCSAEAARIVRDAAIAAGAPENCIQWIEQPSLDATQGLMNHPGIAIVLATGGGAMVKSAYSTGKPALGVGPGNVPSYIEKTANIKRAVNDLLVSKTFDNGMICASEQAVIVDKEIYEEVKKEFQAHQVYFVKKNELRQLEAVVMNEGKYAVNPKIVGLSAKAIADLAGIGVPEGTKMLIAEIDGVGPDYPLSREKLSPVLAMIKSNNTGHGLDLSEAMLELGGLGHTAVIHTEDANVELDFSLRMKACRILINSPSSEGGIGDIYNELIPSLTLGCGSYGKNSVSHNVSALDLINIKTVAKRRKNMQWFKLPPKIYFEKNSLLYLAQMENVERVMLVCDPGMVQFGYADIVREALGRRKNDVKVEVFSDVEPNPSTNTVYKGLEMIINFQPDTIIALGGGSAMDAAKGMWMFFEHPDTSFFGAKQKFLDIRKRTYGIKPPEKTQLVCIPTTSGTGAEVTPFAVITDSETHVKYPLADYALTPNVAIIDPQFVLTLPSSIAADTGMDVLTHAIESYVSVMASDYTRGLSLQAIQIVFDYLEKSVKNGDEEAREKMHNASAMAGMAFANAFLGICHSIAHKIGGEYGIPHGRTNAILLPHIIRYNAKDPQKHAMFPKYDYFRADSDYANIAKFLGLKGKTTAELVEALAAAVYELGVSVGIDMSLKAQGVTQEKLASTVDRMAELAYEDQCTTANPKEPLISELKEIIVTCYDYQP</sequence>
<dbReference type="InterPro" id="IPR016162">
    <property type="entry name" value="Ald_DH_N"/>
</dbReference>
<dbReference type="Gene3D" id="1.20.1090.10">
    <property type="entry name" value="Dehydroquinate synthase-like - alpha domain"/>
    <property type="match status" value="1"/>
</dbReference>
<dbReference type="NCBIfam" id="NF010378">
    <property type="entry name" value="PRK13805.1"/>
    <property type="match status" value="1"/>
</dbReference>
<dbReference type="EMBL" id="JAFLVR010000011">
    <property type="protein sequence ID" value="MBO0451760.1"/>
    <property type="molecule type" value="Genomic_DNA"/>
</dbReference>
<evidence type="ECO:0000256" key="2">
    <source>
        <dbReference type="ARBA" id="ARBA00023002"/>
    </source>
</evidence>
<comment type="similarity">
    <text evidence="7 8">In the C-terminal section; belongs to the iron-containing alcohol dehydrogenase family.</text>
</comment>
<dbReference type="SUPFAM" id="SSF56796">
    <property type="entry name" value="Dehydroquinate synthase-like"/>
    <property type="match status" value="1"/>
</dbReference>
<comment type="similarity">
    <text evidence="6 8">In the N-terminal section; belongs to the aldehyde dehydrogenase family.</text>
</comment>
<keyword evidence="4" id="KW-0520">NAD</keyword>
<name>A0ABS3HE72_9ENTE</name>
<dbReference type="InterPro" id="IPR016161">
    <property type="entry name" value="Ald_DH/histidinol_DH"/>
</dbReference>
<dbReference type="InterPro" id="IPR015590">
    <property type="entry name" value="Aldehyde_DH_dom"/>
</dbReference>
<organism evidence="12 13">
    <name type="scientific">Candidatus Enterococcus murrayae</name>
    <dbReference type="NCBI Taxonomy" id="2815321"/>
    <lineage>
        <taxon>Bacteria</taxon>
        <taxon>Bacillati</taxon>
        <taxon>Bacillota</taxon>
        <taxon>Bacilli</taxon>
        <taxon>Lactobacillales</taxon>
        <taxon>Enterococcaceae</taxon>
        <taxon>Enterococcus</taxon>
    </lineage>
</organism>
<evidence type="ECO:0000256" key="1">
    <source>
        <dbReference type="ARBA" id="ARBA00001954"/>
    </source>
</evidence>
<dbReference type="InterPro" id="IPR039697">
    <property type="entry name" value="Alcohol_dehydrogenase_Fe"/>
</dbReference>
<evidence type="ECO:0000256" key="5">
    <source>
        <dbReference type="ARBA" id="ARBA00023268"/>
    </source>
</evidence>
<evidence type="ECO:0000313" key="13">
    <source>
        <dbReference type="Proteomes" id="UP000664495"/>
    </source>
</evidence>
<dbReference type="PROSITE" id="PS00060">
    <property type="entry name" value="ADH_IRON_2"/>
    <property type="match status" value="1"/>
</dbReference>
<dbReference type="PANTHER" id="PTHR11496:SF83">
    <property type="entry name" value="HYDROXYACID-OXOACID TRANSHYDROGENASE, MITOCHONDRIAL"/>
    <property type="match status" value="1"/>
</dbReference>
<dbReference type="Gene3D" id="3.40.309.10">
    <property type="entry name" value="Aldehyde Dehydrogenase, Chain A, domain 2"/>
    <property type="match status" value="1"/>
</dbReference>
<comment type="caution">
    <text evidence="12">The sequence shown here is derived from an EMBL/GenBank/DDBJ whole genome shotgun (WGS) entry which is preliminary data.</text>
</comment>
<evidence type="ECO:0000259" key="11">
    <source>
        <dbReference type="Pfam" id="PF25137"/>
    </source>
</evidence>
<feature type="domain" description="Fe-containing alcohol dehydrogenase-like C-terminal" evidence="11">
    <location>
        <begin position="654"/>
        <end position="859"/>
    </location>
</feature>
<dbReference type="InterPro" id="IPR001670">
    <property type="entry name" value="ADH_Fe/GldA"/>
</dbReference>
<dbReference type="GO" id="GO:0008774">
    <property type="term" value="F:acetaldehyde dehydrogenase (acetylating) activity"/>
    <property type="evidence" value="ECO:0007669"/>
    <property type="project" value="UniProtKB-EC"/>
</dbReference>
<dbReference type="PANTHER" id="PTHR11496">
    <property type="entry name" value="ALCOHOL DEHYDROGENASE"/>
    <property type="match status" value="1"/>
</dbReference>
<dbReference type="CDD" id="cd08178">
    <property type="entry name" value="AAD_C"/>
    <property type="match status" value="1"/>
</dbReference>
<dbReference type="Pfam" id="PF00171">
    <property type="entry name" value="Aldedh"/>
    <property type="match status" value="1"/>
</dbReference>
<keyword evidence="13" id="KW-1185">Reference proteome</keyword>
<dbReference type="PIRSF" id="PIRSF000111">
    <property type="entry name" value="ALDH_ADH"/>
    <property type="match status" value="1"/>
</dbReference>
<keyword evidence="3" id="KW-0408">Iron</keyword>
<dbReference type="CDD" id="cd07122">
    <property type="entry name" value="ALDH_F20_ACDH"/>
    <property type="match status" value="1"/>
</dbReference>
<evidence type="ECO:0000256" key="4">
    <source>
        <dbReference type="ARBA" id="ARBA00023027"/>
    </source>
</evidence>
<evidence type="ECO:0000256" key="8">
    <source>
        <dbReference type="PIRNR" id="PIRNR000111"/>
    </source>
</evidence>
<dbReference type="InterPro" id="IPR034789">
    <property type="entry name" value="AAD_C"/>
</dbReference>